<evidence type="ECO:0000256" key="1">
    <source>
        <dbReference type="ARBA" id="ARBA00008730"/>
    </source>
</evidence>
<gene>
    <name evidence="4" type="ORF">GR257_37580</name>
</gene>
<dbReference type="PANTHER" id="PTHR38015">
    <property type="entry name" value="BLR6086 PROTEIN"/>
    <property type="match status" value="1"/>
</dbReference>
<comment type="similarity">
    <text evidence="1">Belongs to the lysopine/nopaline/octopine/opine/vitopine dehydrogenases family.</text>
</comment>
<organism evidence="4 5">
    <name type="scientific">Rhizobium leguminosarum</name>
    <dbReference type="NCBI Taxonomy" id="384"/>
    <lineage>
        <taxon>Bacteria</taxon>
        <taxon>Pseudomonadati</taxon>
        <taxon>Pseudomonadota</taxon>
        <taxon>Alphaproteobacteria</taxon>
        <taxon>Hyphomicrobiales</taxon>
        <taxon>Rhizobiaceae</taxon>
        <taxon>Rhizobium/Agrobacterium group</taxon>
        <taxon>Rhizobium</taxon>
    </lineage>
</organism>
<name>A0A7K3VTF1_RHILE</name>
<dbReference type="InterPro" id="IPR013328">
    <property type="entry name" value="6PGD_dom2"/>
</dbReference>
<protein>
    <submittedName>
        <fullName evidence="4">Vitopine synthase</fullName>
    </submittedName>
</protein>
<evidence type="ECO:0000313" key="4">
    <source>
        <dbReference type="EMBL" id="NEK20470.1"/>
    </source>
</evidence>
<dbReference type="SUPFAM" id="SSF48179">
    <property type="entry name" value="6-phosphogluconate dehydrogenase C-terminal domain-like"/>
    <property type="match status" value="1"/>
</dbReference>
<feature type="domain" description="Opine dehydrogenase" evidence="3">
    <location>
        <begin position="187"/>
        <end position="327"/>
    </location>
</feature>
<dbReference type="EMBL" id="WUFV01000044">
    <property type="protein sequence ID" value="NEK20470.1"/>
    <property type="molecule type" value="Genomic_DNA"/>
</dbReference>
<dbReference type="GO" id="GO:0016491">
    <property type="term" value="F:oxidoreductase activity"/>
    <property type="evidence" value="ECO:0007669"/>
    <property type="project" value="UniProtKB-KW"/>
</dbReference>
<evidence type="ECO:0000256" key="2">
    <source>
        <dbReference type="ARBA" id="ARBA00023002"/>
    </source>
</evidence>
<dbReference type="Proteomes" id="UP000471705">
    <property type="component" value="Unassembled WGS sequence"/>
</dbReference>
<reference evidence="4 5" key="1">
    <citation type="submission" date="2019-12" db="EMBL/GenBank/DDBJ databases">
        <title>Rhizobium genotypes associated with high levels of biological nitrogen fixation by grain legumes in a temperate-maritime cropping system.</title>
        <authorList>
            <person name="Maluk M."/>
            <person name="Francesc Ferrando Molina F."/>
            <person name="Lopez Del Egido L."/>
            <person name="Lafos M."/>
            <person name="Langarica-Fuentes A."/>
            <person name="Gebre Yohannes G."/>
            <person name="Young M.W."/>
            <person name="Martin P."/>
            <person name="Gantlett R."/>
            <person name="Kenicer G."/>
            <person name="Hawes C."/>
            <person name="Begg G.S."/>
            <person name="Quilliam R.S."/>
            <person name="Squire G.R."/>
            <person name="Poole P.S."/>
            <person name="Young P.W."/>
            <person name="Iannetta P.M."/>
            <person name="James E.K."/>
        </authorList>
    </citation>
    <scope>NUCLEOTIDE SEQUENCE [LARGE SCALE GENOMIC DNA]</scope>
    <source>
        <strain evidence="4 5">JHI54</strain>
    </source>
</reference>
<dbReference type="Gene3D" id="3.40.50.720">
    <property type="entry name" value="NAD(P)-binding Rossmann-like Domain"/>
    <property type="match status" value="1"/>
</dbReference>
<dbReference type="PANTHER" id="PTHR38015:SF1">
    <property type="entry name" value="OPINE DEHYDROGENASE DOMAIN-CONTAINING PROTEIN"/>
    <property type="match status" value="1"/>
</dbReference>
<dbReference type="InterPro" id="IPR008927">
    <property type="entry name" value="6-PGluconate_DH-like_C_sf"/>
</dbReference>
<proteinExistence type="inferred from homology"/>
<accession>A0A7K3VTF1</accession>
<dbReference type="Pfam" id="PF02317">
    <property type="entry name" value="Octopine_DH"/>
    <property type="match status" value="1"/>
</dbReference>
<keyword evidence="2" id="KW-0560">Oxidoreductase</keyword>
<dbReference type="SUPFAM" id="SSF51735">
    <property type="entry name" value="NAD(P)-binding Rossmann-fold domains"/>
    <property type="match status" value="1"/>
</dbReference>
<dbReference type="InterPro" id="IPR003421">
    <property type="entry name" value="Opine_DH"/>
</dbReference>
<sequence length="359" mass="38972">MTKVAILGAGNLAITLAGDIALRLHGELEAMIWVPETNRRNFAEVQQLGTLQLIGSQYDGPFVPKFEDKLEAVVEGATLIVLAVPTMGQKGILESLQPFDLSEAVLVALPGSATSLVAKQILVQGKSPYAIVESTTSPYACRRKGSDVFMLGLKKTFEVAANAPLQDCNQYLAALFPNPVQWYHCPASIFLSNTNPVAHPPGILTARAAIESGVRPLPKFYSEFVANAIEEVLAIDNERLAIVAALKLESETDFGYCKKWYGGEALDSKQFYRTYEGYAAVETPPTMNHRYLTEDVKHIMVLWVEIAKLCRVAVPRMEGVIKAASDVLGENLLVTGRTLHSIGLANATLSTVVDALRGL</sequence>
<dbReference type="RefSeq" id="WP_164050829.1">
    <property type="nucleotide sequence ID" value="NZ_WUFV01000044.1"/>
</dbReference>
<dbReference type="Gene3D" id="1.10.1040.10">
    <property type="entry name" value="N-(1-d-carboxylethyl)-l-norvaline Dehydrogenase, domain 2"/>
    <property type="match status" value="1"/>
</dbReference>
<comment type="caution">
    <text evidence="4">The sequence shown here is derived from an EMBL/GenBank/DDBJ whole genome shotgun (WGS) entry which is preliminary data.</text>
</comment>
<evidence type="ECO:0000313" key="5">
    <source>
        <dbReference type="Proteomes" id="UP000471705"/>
    </source>
</evidence>
<dbReference type="InterPro" id="IPR051729">
    <property type="entry name" value="Opine/Lysopine_DH"/>
</dbReference>
<dbReference type="AlphaFoldDB" id="A0A7K3VTF1"/>
<evidence type="ECO:0000259" key="3">
    <source>
        <dbReference type="Pfam" id="PF02317"/>
    </source>
</evidence>
<dbReference type="InterPro" id="IPR036291">
    <property type="entry name" value="NAD(P)-bd_dom_sf"/>
</dbReference>